<reference evidence="2 3" key="1">
    <citation type="submission" date="2016-10" db="EMBL/GenBank/DDBJ databases">
        <authorList>
            <person name="de Groot N.N."/>
        </authorList>
    </citation>
    <scope>NUCLEOTIDE SEQUENCE [LARGE SCALE GENOMIC DNA]</scope>
    <source>
        <strain evidence="2 3">DSM 40306</strain>
    </source>
</reference>
<evidence type="ECO:0000313" key="3">
    <source>
        <dbReference type="Proteomes" id="UP000182375"/>
    </source>
</evidence>
<proteinExistence type="predicted"/>
<dbReference type="SUPFAM" id="SSF54373">
    <property type="entry name" value="FAD-linked reductases, C-terminal domain"/>
    <property type="match status" value="1"/>
</dbReference>
<dbReference type="PANTHER" id="PTHR42923">
    <property type="entry name" value="PROTOPORPHYRINOGEN OXIDASE"/>
    <property type="match status" value="1"/>
</dbReference>
<dbReference type="GeneID" id="95509816"/>
<name>A0A1H4MPR3_9ACTN</name>
<sequence length="456" mass="48602">MTPELDVAVVGAGIAGLTAAHELRRAGLTVRVYERLPEVGGRMRSLRHQGWTIDTGAEQVASRGYRATWQLLRRLGVGVEDVPRVGGGVAVWRGGRAHPGVGEGTAVLTGAGLSARARLDLAAFSAWAGRRRAGFDGDRPERGPLGAATVREATARYHRDLHDYLFQPVAGCFFGWDTARSAAAPLISLLLEAGAPSAWRTYRDGMDFLARRLAADTEVVTGHDVREVVDEGGHAVLRFDDGEVTARAAVLAVPAPVAAALRPEAPADERPFLTACTFTPMMKVGCLLDRPLVPPARRPVHILLTPAAEEQTLSGVVVDHAKDPGRAPAGRGLITLVAGPRRVPELLDADPDEAAELLVQAAERYVPGIGGARRHHFTHTFRHGLPEATPQALGERAAFLARPVRAVEYAGDWVMLRPASEGAVRAGALAASRVLSRLGRHRPAGPHREEDTVATA</sequence>
<accession>A0A1H4MPR3</accession>
<dbReference type="Gene3D" id="1.10.3110.10">
    <property type="entry name" value="protoporphyrinogen ix oxidase, domain 3"/>
    <property type="match status" value="1"/>
</dbReference>
<dbReference type="STRING" id="67331.SAMN04490357_0544"/>
<feature type="domain" description="Amine oxidase" evidence="1">
    <location>
        <begin position="14"/>
        <end position="435"/>
    </location>
</feature>
<organism evidence="2 3">
    <name type="scientific">Streptomyces misionensis</name>
    <dbReference type="NCBI Taxonomy" id="67331"/>
    <lineage>
        <taxon>Bacteria</taxon>
        <taxon>Bacillati</taxon>
        <taxon>Actinomycetota</taxon>
        <taxon>Actinomycetes</taxon>
        <taxon>Kitasatosporales</taxon>
        <taxon>Streptomycetaceae</taxon>
        <taxon>Streptomyces</taxon>
    </lineage>
</organism>
<dbReference type="InterPro" id="IPR002937">
    <property type="entry name" value="Amino_oxidase"/>
</dbReference>
<dbReference type="Proteomes" id="UP000182375">
    <property type="component" value="Unassembled WGS sequence"/>
</dbReference>
<dbReference type="Gene3D" id="3.90.660.20">
    <property type="entry name" value="Protoporphyrinogen oxidase, mitochondrial, domain 2"/>
    <property type="match status" value="1"/>
</dbReference>
<protein>
    <submittedName>
        <fullName evidence="2">Oxygen-dependent protoporphyrinogen oxidase</fullName>
    </submittedName>
</protein>
<dbReference type="AlphaFoldDB" id="A0A1H4MPR3"/>
<dbReference type="RefSeq" id="WP_074995942.1">
    <property type="nucleotide sequence ID" value="NZ_FNTD01000004.1"/>
</dbReference>
<dbReference type="Pfam" id="PF01593">
    <property type="entry name" value="Amino_oxidase"/>
    <property type="match status" value="1"/>
</dbReference>
<gene>
    <name evidence="2" type="ORF">SAMN04490357_0544</name>
</gene>
<dbReference type="GO" id="GO:0016491">
    <property type="term" value="F:oxidoreductase activity"/>
    <property type="evidence" value="ECO:0007669"/>
    <property type="project" value="InterPro"/>
</dbReference>
<dbReference type="SUPFAM" id="SSF51905">
    <property type="entry name" value="FAD/NAD(P)-binding domain"/>
    <property type="match status" value="1"/>
</dbReference>
<dbReference type="InterPro" id="IPR050464">
    <property type="entry name" value="Zeta_carotene_desat/Oxidored"/>
</dbReference>
<dbReference type="Gene3D" id="3.50.50.60">
    <property type="entry name" value="FAD/NAD(P)-binding domain"/>
    <property type="match status" value="1"/>
</dbReference>
<dbReference type="InterPro" id="IPR036188">
    <property type="entry name" value="FAD/NAD-bd_sf"/>
</dbReference>
<dbReference type="EMBL" id="FNTD01000004">
    <property type="protein sequence ID" value="SEB84837.1"/>
    <property type="molecule type" value="Genomic_DNA"/>
</dbReference>
<evidence type="ECO:0000313" key="2">
    <source>
        <dbReference type="EMBL" id="SEB84837.1"/>
    </source>
</evidence>
<dbReference type="PRINTS" id="PR00419">
    <property type="entry name" value="ADXRDTASE"/>
</dbReference>
<evidence type="ECO:0000259" key="1">
    <source>
        <dbReference type="Pfam" id="PF01593"/>
    </source>
</evidence>